<dbReference type="AlphaFoldDB" id="A0AAV4IL02"/>
<organism evidence="1 2">
    <name type="scientific">Elysia marginata</name>
    <dbReference type="NCBI Taxonomy" id="1093978"/>
    <lineage>
        <taxon>Eukaryota</taxon>
        <taxon>Metazoa</taxon>
        <taxon>Spiralia</taxon>
        <taxon>Lophotrochozoa</taxon>
        <taxon>Mollusca</taxon>
        <taxon>Gastropoda</taxon>
        <taxon>Heterobranchia</taxon>
        <taxon>Euthyneura</taxon>
        <taxon>Panpulmonata</taxon>
        <taxon>Sacoglossa</taxon>
        <taxon>Placobranchoidea</taxon>
        <taxon>Plakobranchidae</taxon>
        <taxon>Elysia</taxon>
    </lineage>
</organism>
<reference evidence="1 2" key="1">
    <citation type="journal article" date="2021" name="Elife">
        <title>Chloroplast acquisition without the gene transfer in kleptoplastic sea slugs, Plakobranchus ocellatus.</title>
        <authorList>
            <person name="Maeda T."/>
            <person name="Takahashi S."/>
            <person name="Yoshida T."/>
            <person name="Shimamura S."/>
            <person name="Takaki Y."/>
            <person name="Nagai Y."/>
            <person name="Toyoda A."/>
            <person name="Suzuki Y."/>
            <person name="Arimoto A."/>
            <person name="Ishii H."/>
            <person name="Satoh N."/>
            <person name="Nishiyama T."/>
            <person name="Hasebe M."/>
            <person name="Maruyama T."/>
            <person name="Minagawa J."/>
            <person name="Obokata J."/>
            <person name="Shigenobu S."/>
        </authorList>
    </citation>
    <scope>NUCLEOTIDE SEQUENCE [LARGE SCALE GENOMIC DNA]</scope>
</reference>
<evidence type="ECO:0008006" key="3">
    <source>
        <dbReference type="Google" id="ProtNLM"/>
    </source>
</evidence>
<evidence type="ECO:0000313" key="1">
    <source>
        <dbReference type="EMBL" id="GFS10468.1"/>
    </source>
</evidence>
<gene>
    <name evidence="1" type="ORF">ElyMa_006647600</name>
</gene>
<dbReference type="Proteomes" id="UP000762676">
    <property type="component" value="Unassembled WGS sequence"/>
</dbReference>
<dbReference type="EMBL" id="BMAT01013331">
    <property type="protein sequence ID" value="GFS10468.1"/>
    <property type="molecule type" value="Genomic_DNA"/>
</dbReference>
<sequence length="80" mass="9226">MRQNQCPLSQRVAQRFLCNAHFELRACVTEAQDKTEPVSATQRVLQKRKTRQSQCPLHSVCYRGARQGRPVGVVTTYDEY</sequence>
<protein>
    <recommendedName>
        <fullName evidence="3">THAP-type domain-containing protein</fullName>
    </recommendedName>
</protein>
<keyword evidence="2" id="KW-1185">Reference proteome</keyword>
<proteinExistence type="predicted"/>
<evidence type="ECO:0000313" key="2">
    <source>
        <dbReference type="Proteomes" id="UP000762676"/>
    </source>
</evidence>
<accession>A0AAV4IL02</accession>
<comment type="caution">
    <text evidence="1">The sequence shown here is derived from an EMBL/GenBank/DDBJ whole genome shotgun (WGS) entry which is preliminary data.</text>
</comment>
<name>A0AAV4IL02_9GAST</name>